<dbReference type="RefSeq" id="WP_157337323.1">
    <property type="nucleotide sequence ID" value="NZ_RHLK01000010.1"/>
</dbReference>
<evidence type="ECO:0000256" key="1">
    <source>
        <dbReference type="SAM" id="Phobius"/>
    </source>
</evidence>
<protein>
    <submittedName>
        <fullName evidence="2">Metal-dependent hydrolase</fullName>
    </submittedName>
</protein>
<keyword evidence="1" id="KW-0812">Transmembrane</keyword>
<proteinExistence type="predicted"/>
<keyword evidence="1" id="KW-0472">Membrane</keyword>
<feature type="transmembrane region" description="Helical" evidence="1">
    <location>
        <begin position="64"/>
        <end position="80"/>
    </location>
</feature>
<accession>A0A7X3FK82</accession>
<evidence type="ECO:0000313" key="3">
    <source>
        <dbReference type="Proteomes" id="UP000490800"/>
    </source>
</evidence>
<dbReference type="GO" id="GO:0016787">
    <property type="term" value="F:hydrolase activity"/>
    <property type="evidence" value="ECO:0007669"/>
    <property type="project" value="UniProtKB-KW"/>
</dbReference>
<organism evidence="2 3">
    <name type="scientific">Paenibacillus lutrae</name>
    <dbReference type="NCBI Taxonomy" id="2078573"/>
    <lineage>
        <taxon>Bacteria</taxon>
        <taxon>Bacillati</taxon>
        <taxon>Bacillota</taxon>
        <taxon>Bacilli</taxon>
        <taxon>Bacillales</taxon>
        <taxon>Paenibacillaceae</taxon>
        <taxon>Paenibacillus</taxon>
    </lineage>
</organism>
<dbReference type="AlphaFoldDB" id="A0A7X3FK82"/>
<dbReference type="InterPro" id="IPR007404">
    <property type="entry name" value="YdjM-like"/>
</dbReference>
<gene>
    <name evidence="2" type="ORF">EDM21_16865</name>
</gene>
<keyword evidence="3" id="KW-1185">Reference proteome</keyword>
<name>A0A7X3FK82_9BACL</name>
<dbReference type="EMBL" id="RHLK01000010">
    <property type="protein sequence ID" value="MVP01170.1"/>
    <property type="molecule type" value="Genomic_DNA"/>
</dbReference>
<dbReference type="PANTHER" id="PTHR35531">
    <property type="entry name" value="INNER MEMBRANE PROTEIN YBCI-RELATED"/>
    <property type="match status" value="1"/>
</dbReference>
<reference evidence="2 3" key="1">
    <citation type="journal article" date="2019" name="Microorganisms">
        <title>Paenibacillus lutrae sp. nov., A Chitinolytic Species Isolated from A River Otter in Castril Natural Park, Granada, Spain.</title>
        <authorList>
            <person name="Rodriguez M."/>
            <person name="Reina J.C."/>
            <person name="Bejar V."/>
            <person name="Llamas I."/>
        </authorList>
    </citation>
    <scope>NUCLEOTIDE SEQUENCE [LARGE SCALE GENOMIC DNA]</scope>
    <source>
        <strain evidence="2 3">N10</strain>
    </source>
</reference>
<keyword evidence="2" id="KW-0378">Hydrolase</keyword>
<dbReference type="OrthoDB" id="2706144at2"/>
<sequence length="215" mass="24014">MKGTTHLMIGTAIGLTASAFQPFTVQNFALYITVAAFSALSADLDGPSMLSSKLGKISKMLREFFLWGGAIFLAGVSFQYFVQHLFYPKLMTAAVMIFLIGFVTKQGFIRNALVSVVGVALIYMGWAMNMRWLIGLGIFVAWAPWLKHRGMTHTVWALAFWGAIGYELEQQLQIEGVMFVAFAGYFSHLFADTLTPSGVKWLYPVYRKPIKIPFL</sequence>
<evidence type="ECO:0000313" key="2">
    <source>
        <dbReference type="EMBL" id="MVP01170.1"/>
    </source>
</evidence>
<keyword evidence="1" id="KW-1133">Transmembrane helix</keyword>
<dbReference type="Pfam" id="PF04307">
    <property type="entry name" value="YdjM"/>
    <property type="match status" value="1"/>
</dbReference>
<dbReference type="Proteomes" id="UP000490800">
    <property type="component" value="Unassembled WGS sequence"/>
</dbReference>
<feature type="transmembrane region" description="Helical" evidence="1">
    <location>
        <begin position="108"/>
        <end position="124"/>
    </location>
</feature>
<comment type="caution">
    <text evidence="2">The sequence shown here is derived from an EMBL/GenBank/DDBJ whole genome shotgun (WGS) entry which is preliminary data.</text>
</comment>
<dbReference type="PANTHER" id="PTHR35531:SF1">
    <property type="entry name" value="INNER MEMBRANE PROTEIN YBCI-RELATED"/>
    <property type="match status" value="1"/>
</dbReference>